<dbReference type="GO" id="GO:0019748">
    <property type="term" value="P:secondary metabolic process"/>
    <property type="evidence" value="ECO:0007669"/>
    <property type="project" value="TreeGrafter"/>
</dbReference>
<feature type="domain" description="Amidohydrolase-related" evidence="2">
    <location>
        <begin position="10"/>
        <end position="313"/>
    </location>
</feature>
<dbReference type="PANTHER" id="PTHR21240:SF28">
    <property type="entry name" value="ISO-OROTATE DECARBOXYLASE (EUROFUNG)"/>
    <property type="match status" value="1"/>
</dbReference>
<dbReference type="InterPro" id="IPR032465">
    <property type="entry name" value="ACMSD"/>
</dbReference>
<comment type="caution">
    <text evidence="3">The sequence shown here is derived from an EMBL/GenBank/DDBJ whole genome shotgun (WGS) entry which is preliminary data.</text>
</comment>
<dbReference type="Gene3D" id="3.20.20.140">
    <property type="entry name" value="Metal-dependent hydrolases"/>
    <property type="match status" value="1"/>
</dbReference>
<evidence type="ECO:0000313" key="4">
    <source>
        <dbReference type="Proteomes" id="UP000326912"/>
    </source>
</evidence>
<proteinExistence type="predicted"/>
<reference evidence="3 4" key="1">
    <citation type="submission" date="2019-10" db="EMBL/GenBank/DDBJ databases">
        <title>Dictyobacter vulcani sp. nov., within the class Ktedonobacteria, isolated from soil of volcanic Mt. Zao.</title>
        <authorList>
            <person name="Zheng Y."/>
            <person name="Wang C.M."/>
            <person name="Sakai Y."/>
            <person name="Abe K."/>
            <person name="Yokota A."/>
            <person name="Yabe S."/>
        </authorList>
    </citation>
    <scope>NUCLEOTIDE SEQUENCE [LARGE SCALE GENOMIC DNA]</scope>
    <source>
        <strain evidence="3 4">W12</strain>
    </source>
</reference>
<evidence type="ECO:0000259" key="2">
    <source>
        <dbReference type="Pfam" id="PF04909"/>
    </source>
</evidence>
<dbReference type="SUPFAM" id="SSF51556">
    <property type="entry name" value="Metallo-dependent hydrolases"/>
    <property type="match status" value="1"/>
</dbReference>
<dbReference type="RefSeq" id="WP_151757441.1">
    <property type="nucleotide sequence ID" value="NZ_BKZW01000002.1"/>
</dbReference>
<accession>A0A5J4KQT2</accession>
<dbReference type="Proteomes" id="UP000326912">
    <property type="component" value="Unassembled WGS sequence"/>
</dbReference>
<dbReference type="AlphaFoldDB" id="A0A5J4KQT2"/>
<evidence type="ECO:0000256" key="1">
    <source>
        <dbReference type="ARBA" id="ARBA00023239"/>
    </source>
</evidence>
<dbReference type="GO" id="GO:0005737">
    <property type="term" value="C:cytoplasm"/>
    <property type="evidence" value="ECO:0007669"/>
    <property type="project" value="TreeGrafter"/>
</dbReference>
<dbReference type="EMBL" id="BKZW01000002">
    <property type="protein sequence ID" value="GER89562.1"/>
    <property type="molecule type" value="Genomic_DNA"/>
</dbReference>
<dbReference type="InterPro" id="IPR006680">
    <property type="entry name" value="Amidohydro-rel"/>
</dbReference>
<dbReference type="InterPro" id="IPR032466">
    <property type="entry name" value="Metal_Hydrolase"/>
</dbReference>
<protein>
    <recommendedName>
        <fullName evidence="2">Amidohydrolase-related domain-containing protein</fullName>
    </recommendedName>
</protein>
<dbReference type="GO" id="GO:0016787">
    <property type="term" value="F:hydrolase activity"/>
    <property type="evidence" value="ECO:0007669"/>
    <property type="project" value="InterPro"/>
</dbReference>
<sequence length="319" mass="35014">MMPQDPPRLIDFHSHYYDEGWLPLPVPQGTTGVARAWPMLTNIEAQLAAMDVAGIDAKVISAPASTIVSPVEQLPLILMERINDQIATLVDRYPDRLLGLATIDAFQGKAAAREVVRAIKTLHLRGICIDCSQGGHYLDANEARPVLEMAAELGITIFVHPVSPAGLTERLSHLGHTGTLLARGTENAASILSLLRSGILDKYPNLRIVLPMIGIASLFFSGIAEHEYRRADNWKGSSPAELRKNLYIDTMGFDIPTLRFAIDLLGPEHVLIGSDWPIMPITTRRRVDELLAILKLTEEQKAAILSGNTERLLTPLTSQ</sequence>
<dbReference type="GO" id="GO:0016831">
    <property type="term" value="F:carboxy-lyase activity"/>
    <property type="evidence" value="ECO:0007669"/>
    <property type="project" value="InterPro"/>
</dbReference>
<name>A0A5J4KQT2_9CHLR</name>
<gene>
    <name evidence="3" type="ORF">KDW_37240</name>
</gene>
<keyword evidence="4" id="KW-1185">Reference proteome</keyword>
<keyword evidence="1" id="KW-0456">Lyase</keyword>
<organism evidence="3 4">
    <name type="scientific">Dictyobacter vulcani</name>
    <dbReference type="NCBI Taxonomy" id="2607529"/>
    <lineage>
        <taxon>Bacteria</taxon>
        <taxon>Bacillati</taxon>
        <taxon>Chloroflexota</taxon>
        <taxon>Ktedonobacteria</taxon>
        <taxon>Ktedonobacterales</taxon>
        <taxon>Dictyobacteraceae</taxon>
        <taxon>Dictyobacter</taxon>
    </lineage>
</organism>
<dbReference type="Pfam" id="PF04909">
    <property type="entry name" value="Amidohydro_2"/>
    <property type="match status" value="1"/>
</dbReference>
<dbReference type="PANTHER" id="PTHR21240">
    <property type="entry name" value="2-AMINO-3-CARBOXYLMUCONATE-6-SEMIALDEHYDE DECARBOXYLASE"/>
    <property type="match status" value="1"/>
</dbReference>
<evidence type="ECO:0000313" key="3">
    <source>
        <dbReference type="EMBL" id="GER89562.1"/>
    </source>
</evidence>